<dbReference type="AlphaFoldDB" id="X0T509"/>
<keyword evidence="1" id="KW-1188">Viral release from host cell</keyword>
<reference evidence="3" key="1">
    <citation type="journal article" date="2014" name="Front. Microbiol.">
        <title>High frequency of phylogenetically diverse reductive dehalogenase-homologous genes in deep subseafloor sedimentary metagenomes.</title>
        <authorList>
            <person name="Kawai M."/>
            <person name="Futagami T."/>
            <person name="Toyoda A."/>
            <person name="Takaki Y."/>
            <person name="Nishi S."/>
            <person name="Hori S."/>
            <person name="Arai W."/>
            <person name="Tsubouchi T."/>
            <person name="Morono Y."/>
            <person name="Uchiyama I."/>
            <person name="Ito T."/>
            <person name="Fujiyama A."/>
            <person name="Inagaki F."/>
            <person name="Takami H."/>
        </authorList>
    </citation>
    <scope>NUCLEOTIDE SEQUENCE</scope>
    <source>
        <strain evidence="3">Expedition CK06-06</strain>
    </source>
</reference>
<dbReference type="EMBL" id="BARS01017907">
    <property type="protein sequence ID" value="GAF88563.1"/>
    <property type="molecule type" value="Genomic_DNA"/>
</dbReference>
<accession>X0T509</accession>
<evidence type="ECO:0000256" key="1">
    <source>
        <dbReference type="ARBA" id="ARBA00022612"/>
    </source>
</evidence>
<evidence type="ECO:0000259" key="2">
    <source>
        <dbReference type="Pfam" id="PF17289"/>
    </source>
</evidence>
<dbReference type="Pfam" id="PF17289">
    <property type="entry name" value="Terminase_6C"/>
    <property type="match status" value="1"/>
</dbReference>
<proteinExistence type="predicted"/>
<dbReference type="Gene3D" id="3.30.420.240">
    <property type="match status" value="1"/>
</dbReference>
<protein>
    <recommendedName>
        <fullName evidence="2">Terminase large subunit gp17-like C-terminal domain-containing protein</fullName>
    </recommendedName>
</protein>
<gene>
    <name evidence="3" type="ORF">S01H1_29227</name>
</gene>
<feature type="domain" description="Terminase large subunit gp17-like C-terminal" evidence="2">
    <location>
        <begin position="52"/>
        <end position="207"/>
    </location>
</feature>
<sequence length="227" mass="24728">DTAALSAIQQRIASDEPPEEASVLALDGRSVSLAPARLLIWQRPEPKRKYVIGADISGGGASGDAAAAFVLDYDTGEQVAELHGRVAPERFAHLLDALGRYYNKAELAVERNNHGHSALNTLMHTCEYPNLYHHRDYAERHWHTGAAGWPTDAKTKPLMIDGLAAATAEGAITIRCPALIDECLTYVVTDSGSTEAQHGKHDDRVIAAAIAWQVRKRPRPEPSIRLL</sequence>
<evidence type="ECO:0000313" key="3">
    <source>
        <dbReference type="EMBL" id="GAF88563.1"/>
    </source>
</evidence>
<dbReference type="InterPro" id="IPR035421">
    <property type="entry name" value="Terminase_6C"/>
</dbReference>
<feature type="non-terminal residue" evidence="3">
    <location>
        <position position="1"/>
    </location>
</feature>
<organism evidence="3">
    <name type="scientific">marine sediment metagenome</name>
    <dbReference type="NCBI Taxonomy" id="412755"/>
    <lineage>
        <taxon>unclassified sequences</taxon>
        <taxon>metagenomes</taxon>
        <taxon>ecological metagenomes</taxon>
    </lineage>
</organism>
<comment type="caution">
    <text evidence="3">The sequence shown here is derived from an EMBL/GenBank/DDBJ whole genome shotgun (WGS) entry which is preliminary data.</text>
</comment>
<name>X0T509_9ZZZZ</name>